<organism evidence="2">
    <name type="scientific">marine sediment metagenome</name>
    <dbReference type="NCBI Taxonomy" id="412755"/>
    <lineage>
        <taxon>unclassified sequences</taxon>
        <taxon>metagenomes</taxon>
        <taxon>ecological metagenomes</taxon>
    </lineage>
</organism>
<proteinExistence type="predicted"/>
<dbReference type="SUPFAM" id="SSF52540">
    <property type="entry name" value="P-loop containing nucleoside triphosphate hydrolases"/>
    <property type="match status" value="1"/>
</dbReference>
<dbReference type="InterPro" id="IPR049052">
    <property type="entry name" value="nSTAND1"/>
</dbReference>
<dbReference type="Gene3D" id="3.40.50.300">
    <property type="entry name" value="P-loop containing nucleotide triphosphate hydrolases"/>
    <property type="match status" value="1"/>
</dbReference>
<accession>X1J029</accession>
<evidence type="ECO:0000259" key="1">
    <source>
        <dbReference type="Pfam" id="PF20703"/>
    </source>
</evidence>
<dbReference type="AlphaFoldDB" id="X1J029"/>
<feature type="domain" description="Novel STAND NTPase 1" evidence="1">
    <location>
        <begin position="5"/>
        <end position="63"/>
    </location>
</feature>
<dbReference type="InterPro" id="IPR027417">
    <property type="entry name" value="P-loop_NTPase"/>
</dbReference>
<reference evidence="2" key="1">
    <citation type="journal article" date="2014" name="Front. Microbiol.">
        <title>High frequency of phylogenetically diverse reductive dehalogenase-homologous genes in deep subseafloor sedimentary metagenomes.</title>
        <authorList>
            <person name="Kawai M."/>
            <person name="Futagami T."/>
            <person name="Toyoda A."/>
            <person name="Takaki Y."/>
            <person name="Nishi S."/>
            <person name="Hori S."/>
            <person name="Arai W."/>
            <person name="Tsubouchi T."/>
            <person name="Morono Y."/>
            <person name="Uchiyama I."/>
            <person name="Ito T."/>
            <person name="Fujiyama A."/>
            <person name="Inagaki F."/>
            <person name="Takami H."/>
        </authorList>
    </citation>
    <scope>NUCLEOTIDE SEQUENCE</scope>
    <source>
        <strain evidence="2">Expedition CK06-06</strain>
    </source>
</reference>
<dbReference type="Pfam" id="PF20703">
    <property type="entry name" value="nSTAND1"/>
    <property type="match status" value="1"/>
</dbReference>
<sequence length="73" mass="8341">MSKSPFKFPDSYTKEDKDIFFGRDREIEELYQKVFESKILLVCGVSGTGKSSLIDCGLANKFEDSDWLPILNI</sequence>
<protein>
    <recommendedName>
        <fullName evidence="1">Novel STAND NTPase 1 domain-containing protein</fullName>
    </recommendedName>
</protein>
<dbReference type="EMBL" id="BARU01033038">
    <property type="protein sequence ID" value="GAH63153.1"/>
    <property type="molecule type" value="Genomic_DNA"/>
</dbReference>
<gene>
    <name evidence="2" type="ORF">S03H2_52021</name>
</gene>
<evidence type="ECO:0000313" key="2">
    <source>
        <dbReference type="EMBL" id="GAH63153.1"/>
    </source>
</evidence>
<comment type="caution">
    <text evidence="2">The sequence shown here is derived from an EMBL/GenBank/DDBJ whole genome shotgun (WGS) entry which is preliminary data.</text>
</comment>
<name>X1J029_9ZZZZ</name>